<proteinExistence type="inferred from homology"/>
<feature type="transmembrane region" description="Helical" evidence="8">
    <location>
        <begin position="62"/>
        <end position="82"/>
    </location>
</feature>
<dbReference type="PANTHER" id="PTHR30269">
    <property type="entry name" value="TRANSMEMBRANE PROTEIN YFCA"/>
    <property type="match status" value="1"/>
</dbReference>
<evidence type="ECO:0000256" key="5">
    <source>
        <dbReference type="ARBA" id="ARBA00022692"/>
    </source>
</evidence>
<keyword evidence="4 8" id="KW-1003">Cell membrane</keyword>
<keyword evidence="10" id="KW-1185">Reference proteome</keyword>
<dbReference type="Pfam" id="PF01925">
    <property type="entry name" value="TauE"/>
    <property type="match status" value="1"/>
</dbReference>
<feature type="transmembrane region" description="Helical" evidence="8">
    <location>
        <begin position="157"/>
        <end position="177"/>
    </location>
</feature>
<dbReference type="Proteomes" id="UP000681356">
    <property type="component" value="Unassembled WGS sequence"/>
</dbReference>
<evidence type="ECO:0000313" key="9">
    <source>
        <dbReference type="EMBL" id="MBS0124680.1"/>
    </source>
</evidence>
<evidence type="ECO:0000313" key="10">
    <source>
        <dbReference type="Proteomes" id="UP000681356"/>
    </source>
</evidence>
<dbReference type="EMBL" id="JAGTUU010000004">
    <property type="protein sequence ID" value="MBS0124680.1"/>
    <property type="molecule type" value="Genomic_DNA"/>
</dbReference>
<feature type="transmembrane region" description="Helical" evidence="8">
    <location>
        <begin position="89"/>
        <end position="107"/>
    </location>
</feature>
<feature type="transmembrane region" description="Helical" evidence="8">
    <location>
        <begin position="6"/>
        <end position="30"/>
    </location>
</feature>
<gene>
    <name evidence="9" type="ORF">KB874_11080</name>
</gene>
<dbReference type="InterPro" id="IPR002781">
    <property type="entry name" value="TM_pro_TauE-like"/>
</dbReference>
<evidence type="ECO:0000256" key="7">
    <source>
        <dbReference type="ARBA" id="ARBA00023136"/>
    </source>
</evidence>
<keyword evidence="3" id="KW-0813">Transport</keyword>
<keyword evidence="6 8" id="KW-1133">Transmembrane helix</keyword>
<organism evidence="9 10">
    <name type="scientific">Thetidibacter halocola</name>
    <dbReference type="NCBI Taxonomy" id="2827239"/>
    <lineage>
        <taxon>Bacteria</taxon>
        <taxon>Pseudomonadati</taxon>
        <taxon>Pseudomonadota</taxon>
        <taxon>Alphaproteobacteria</taxon>
        <taxon>Rhodobacterales</taxon>
        <taxon>Roseobacteraceae</taxon>
        <taxon>Thetidibacter</taxon>
    </lineage>
</organism>
<name>A0A8J8B8M0_9RHOB</name>
<evidence type="ECO:0000256" key="1">
    <source>
        <dbReference type="ARBA" id="ARBA00004651"/>
    </source>
</evidence>
<evidence type="ECO:0000256" key="4">
    <source>
        <dbReference type="ARBA" id="ARBA00022475"/>
    </source>
</evidence>
<protein>
    <recommendedName>
        <fullName evidence="8">Probable membrane transporter protein</fullName>
    </recommendedName>
</protein>
<dbReference type="PANTHER" id="PTHR30269:SF37">
    <property type="entry name" value="MEMBRANE TRANSPORTER PROTEIN"/>
    <property type="match status" value="1"/>
</dbReference>
<sequence length="239" mass="25431">MVPAVIFAGVSKGGFGSGAAFASSSILALVMDPGMALGIMLPLLMLIDVSSLPAYWKKWDWPTARVLLLGGVPGTILGALFYAWSNPDAIRLIIGLISVLFVAWQLARAVGLIRLGVRFGPKTGLTAGVVVGFTSFVSHAGGPAAAVYMLGQGLSKTAYQATTVLVFWAINLFKSGFYAGMGIFTWETLTLDLWLAPFAVLGTWIGIKAHRMVPERVFFGLTYALLTITGSKLIWDALT</sequence>
<dbReference type="AlphaFoldDB" id="A0A8J8B8M0"/>
<feature type="transmembrane region" description="Helical" evidence="8">
    <location>
        <begin position="127"/>
        <end position="150"/>
    </location>
</feature>
<evidence type="ECO:0000256" key="8">
    <source>
        <dbReference type="RuleBase" id="RU363041"/>
    </source>
</evidence>
<keyword evidence="7 8" id="KW-0472">Membrane</keyword>
<keyword evidence="5 8" id="KW-0812">Transmembrane</keyword>
<feature type="transmembrane region" description="Helical" evidence="8">
    <location>
        <begin position="217"/>
        <end position="235"/>
    </location>
</feature>
<feature type="transmembrane region" description="Helical" evidence="8">
    <location>
        <begin position="183"/>
        <end position="205"/>
    </location>
</feature>
<evidence type="ECO:0000256" key="6">
    <source>
        <dbReference type="ARBA" id="ARBA00022989"/>
    </source>
</evidence>
<reference evidence="9" key="1">
    <citation type="submission" date="2021-04" db="EMBL/GenBank/DDBJ databases">
        <authorList>
            <person name="Yoon J."/>
        </authorList>
    </citation>
    <scope>NUCLEOTIDE SEQUENCE</scope>
    <source>
        <strain evidence="9">KMU-90</strain>
    </source>
</reference>
<feature type="transmembrane region" description="Helical" evidence="8">
    <location>
        <begin position="37"/>
        <end position="56"/>
    </location>
</feature>
<comment type="similarity">
    <text evidence="2 8">Belongs to the 4-toluene sulfonate uptake permease (TSUP) (TC 2.A.102) family.</text>
</comment>
<evidence type="ECO:0000256" key="3">
    <source>
        <dbReference type="ARBA" id="ARBA00022448"/>
    </source>
</evidence>
<dbReference type="InterPro" id="IPR052017">
    <property type="entry name" value="TSUP"/>
</dbReference>
<comment type="subcellular location">
    <subcellularLocation>
        <location evidence="1 8">Cell membrane</location>
        <topology evidence="1 8">Multi-pass membrane protein</topology>
    </subcellularLocation>
</comment>
<evidence type="ECO:0000256" key="2">
    <source>
        <dbReference type="ARBA" id="ARBA00009142"/>
    </source>
</evidence>
<accession>A0A8J8B8M0</accession>
<comment type="caution">
    <text evidence="9">The sequence shown here is derived from an EMBL/GenBank/DDBJ whole genome shotgun (WGS) entry which is preliminary data.</text>
</comment>
<dbReference type="GO" id="GO:0005886">
    <property type="term" value="C:plasma membrane"/>
    <property type="evidence" value="ECO:0007669"/>
    <property type="project" value="UniProtKB-SubCell"/>
</dbReference>